<sequence length="306" mass="35242">MNGVIAKKKCAIVLKTYAWDSFVQLQLQRLQSTFPENDIFISIDETNGFTGTIPYERVLRTCNADMLALGFANRFEKGSLLWWNADYTHYQVQSRIPDYDYYLFVEYDACIAGDGTRLLADMIADEADFVSHPLDAGPAWYWHRFHTGIYPAGQLRASLNCISFFSRRALTHLAQRRRAMSANMDETGFWPLGEAFVASEVAAADLTFIPLARYGDVSRYSWFPPILSTDLVLPQSGHTFLHPVLDQKRYIASLLRQTHFVRHYFMRGSMLRRELRRFPGAVSRRQLYRAAMLRAAERLRQICGNP</sequence>
<name>A0A0D6PVZ3_KOMEU</name>
<proteinExistence type="predicted"/>
<dbReference type="Proteomes" id="UP000032675">
    <property type="component" value="Unassembled WGS sequence"/>
</dbReference>
<dbReference type="EMBL" id="BANI01000027">
    <property type="protein sequence ID" value="GAN95497.1"/>
    <property type="molecule type" value="Genomic_DNA"/>
</dbReference>
<evidence type="ECO:0008006" key="3">
    <source>
        <dbReference type="Google" id="ProtNLM"/>
    </source>
</evidence>
<evidence type="ECO:0000313" key="1">
    <source>
        <dbReference type="EMBL" id="GAN95497.1"/>
    </source>
</evidence>
<accession>A0A0D6PVZ3</accession>
<protein>
    <recommendedName>
        <fullName evidence="3">Glycosyl transferase</fullName>
    </recommendedName>
</protein>
<comment type="caution">
    <text evidence="1">The sequence shown here is derived from an EMBL/GenBank/DDBJ whole genome shotgun (WGS) entry which is preliminary data.</text>
</comment>
<evidence type="ECO:0000313" key="2">
    <source>
        <dbReference type="Proteomes" id="UP000032675"/>
    </source>
</evidence>
<dbReference type="AlphaFoldDB" id="A0A0D6PVZ3"/>
<reference evidence="1 2" key="1">
    <citation type="submission" date="2012-11" db="EMBL/GenBank/DDBJ databases">
        <title>Whole genome sequence of Gluconacetobacter europaeus NBRC3261.</title>
        <authorList>
            <person name="Azuma Y."/>
            <person name="Higashiura N."/>
            <person name="Hirakawa H."/>
            <person name="Matsushita K."/>
        </authorList>
    </citation>
    <scope>NUCLEOTIDE SEQUENCE [LARGE SCALE GENOMIC DNA]</scope>
    <source>
        <strain evidence="1 2">NBRC 3261</strain>
    </source>
</reference>
<gene>
    <name evidence="1" type="ORF">Geu3261_0027_002</name>
</gene>
<organism evidence="1 2">
    <name type="scientific">Komagataeibacter europaeus NBRC 3261</name>
    <dbReference type="NCBI Taxonomy" id="1234669"/>
    <lineage>
        <taxon>Bacteria</taxon>
        <taxon>Pseudomonadati</taxon>
        <taxon>Pseudomonadota</taxon>
        <taxon>Alphaproteobacteria</taxon>
        <taxon>Acetobacterales</taxon>
        <taxon>Acetobacteraceae</taxon>
        <taxon>Komagataeibacter</taxon>
    </lineage>
</organism>